<dbReference type="EMBL" id="JAINUG010000122">
    <property type="protein sequence ID" value="KAJ8394796.1"/>
    <property type="molecule type" value="Genomic_DNA"/>
</dbReference>
<name>A0AAD7WF43_9TELE</name>
<reference evidence="2" key="1">
    <citation type="journal article" date="2023" name="Science">
        <title>Genome structures resolve the early diversification of teleost fishes.</title>
        <authorList>
            <person name="Parey E."/>
            <person name="Louis A."/>
            <person name="Montfort J."/>
            <person name="Bouchez O."/>
            <person name="Roques C."/>
            <person name="Iampietro C."/>
            <person name="Lluch J."/>
            <person name="Castinel A."/>
            <person name="Donnadieu C."/>
            <person name="Desvignes T."/>
            <person name="Floi Bucao C."/>
            <person name="Jouanno E."/>
            <person name="Wen M."/>
            <person name="Mejri S."/>
            <person name="Dirks R."/>
            <person name="Jansen H."/>
            <person name="Henkel C."/>
            <person name="Chen W.J."/>
            <person name="Zahm M."/>
            <person name="Cabau C."/>
            <person name="Klopp C."/>
            <person name="Thompson A.W."/>
            <person name="Robinson-Rechavi M."/>
            <person name="Braasch I."/>
            <person name="Lecointre G."/>
            <person name="Bobe J."/>
            <person name="Postlethwait J.H."/>
            <person name="Berthelot C."/>
            <person name="Roest Crollius H."/>
            <person name="Guiguen Y."/>
        </authorList>
    </citation>
    <scope>NUCLEOTIDE SEQUENCE</scope>
    <source>
        <strain evidence="2">NC1722</strain>
    </source>
</reference>
<feature type="region of interest" description="Disordered" evidence="1">
    <location>
        <begin position="61"/>
        <end position="94"/>
    </location>
</feature>
<protein>
    <submittedName>
        <fullName evidence="2">Uncharacterized protein</fullName>
    </submittedName>
</protein>
<keyword evidence="3" id="KW-1185">Reference proteome</keyword>
<evidence type="ECO:0000313" key="2">
    <source>
        <dbReference type="EMBL" id="KAJ8394796.1"/>
    </source>
</evidence>
<sequence length="180" mass="19515">MHEPAEQPGGANYASSTRVVPLSGDVPAIRSDSSVPPQPPAISWQTAINAAKQAQAASTMSASATAPVGSLSQRKRQQYAKSKKQSSTANSRPPRALFCLNLNNPVRRACISLVEWKYPFCALRLEAKTFLFRPLSAQSRVNDGGRVLKARAEARLGEVVLQLVGFSRQAAEKWPCNQQL</sequence>
<proteinExistence type="predicted"/>
<organism evidence="2 3">
    <name type="scientific">Aldrovandia affinis</name>
    <dbReference type="NCBI Taxonomy" id="143900"/>
    <lineage>
        <taxon>Eukaryota</taxon>
        <taxon>Metazoa</taxon>
        <taxon>Chordata</taxon>
        <taxon>Craniata</taxon>
        <taxon>Vertebrata</taxon>
        <taxon>Euteleostomi</taxon>
        <taxon>Actinopterygii</taxon>
        <taxon>Neopterygii</taxon>
        <taxon>Teleostei</taxon>
        <taxon>Notacanthiformes</taxon>
        <taxon>Halosauridae</taxon>
        <taxon>Aldrovandia</taxon>
    </lineage>
</organism>
<feature type="region of interest" description="Disordered" evidence="1">
    <location>
        <begin position="24"/>
        <end position="47"/>
    </location>
</feature>
<dbReference type="Proteomes" id="UP001221898">
    <property type="component" value="Unassembled WGS sequence"/>
</dbReference>
<evidence type="ECO:0000256" key="1">
    <source>
        <dbReference type="SAM" id="MobiDB-lite"/>
    </source>
</evidence>
<dbReference type="AlphaFoldDB" id="A0AAD7WF43"/>
<evidence type="ECO:0000313" key="3">
    <source>
        <dbReference type="Proteomes" id="UP001221898"/>
    </source>
</evidence>
<gene>
    <name evidence="2" type="ORF">AAFF_G00041510</name>
</gene>
<comment type="caution">
    <text evidence="2">The sequence shown here is derived from an EMBL/GenBank/DDBJ whole genome shotgun (WGS) entry which is preliminary data.</text>
</comment>
<accession>A0AAD7WF43</accession>
<feature type="compositionally biased region" description="Basic residues" evidence="1">
    <location>
        <begin position="73"/>
        <end position="84"/>
    </location>
</feature>